<comment type="cofactor">
    <cofactor evidence="5">
        <name>Mg(2+)</name>
        <dbReference type="ChEBI" id="CHEBI:18420"/>
    </cofactor>
    <cofactor evidence="5">
        <name>Mn(2+)</name>
        <dbReference type="ChEBI" id="CHEBI:29035"/>
    </cofactor>
    <text evidence="5">Binds 2 divalent metal cations per subunit. Magnesium or manganese.</text>
</comment>
<comment type="catalytic activity">
    <reaction evidence="5">
        <text>D-ribulose 5-phosphate = (2S)-2-hydroxy-3-oxobutyl phosphate + formate + H(+)</text>
        <dbReference type="Rhea" id="RHEA:18457"/>
        <dbReference type="ChEBI" id="CHEBI:15378"/>
        <dbReference type="ChEBI" id="CHEBI:15740"/>
        <dbReference type="ChEBI" id="CHEBI:58121"/>
        <dbReference type="ChEBI" id="CHEBI:58830"/>
        <dbReference type="EC" id="4.1.99.12"/>
    </reaction>
</comment>
<dbReference type="SUPFAM" id="SSF55821">
    <property type="entry name" value="YrdC/RibB"/>
    <property type="match status" value="1"/>
</dbReference>
<organism evidence="7 8">
    <name type="scientific">Corynebacterium parakroppenstedtii</name>
    <dbReference type="NCBI Taxonomy" id="2828363"/>
    <lineage>
        <taxon>Bacteria</taxon>
        <taxon>Bacillati</taxon>
        <taxon>Actinomycetota</taxon>
        <taxon>Actinomycetes</taxon>
        <taxon>Mycobacteriales</taxon>
        <taxon>Corynebacteriaceae</taxon>
        <taxon>Corynebacterium</taxon>
    </lineage>
</organism>
<evidence type="ECO:0000256" key="1">
    <source>
        <dbReference type="ARBA" id="ARBA00002284"/>
    </source>
</evidence>
<gene>
    <name evidence="7" type="primary">ribB</name>
    <name evidence="7" type="ORF">L3H44_01210</name>
</gene>
<dbReference type="InterPro" id="IPR017945">
    <property type="entry name" value="DHBP_synth_RibB-like_a/b_dom"/>
</dbReference>
<proteinExistence type="inferred from homology"/>
<reference evidence="7 8" key="1">
    <citation type="submission" date="2022-01" db="EMBL/GenBank/DDBJ databases">
        <title>Identification and Characterization of Corynebacterium sp.</title>
        <authorList>
            <person name="Luo Q."/>
            <person name="Qu P."/>
            <person name="Chen Q."/>
        </authorList>
    </citation>
    <scope>NUCLEOTIDE SEQUENCE [LARGE SCALE GENOMIC DNA]</scope>
    <source>
        <strain evidence="7 8">MC-12</strain>
    </source>
</reference>
<dbReference type="PANTHER" id="PTHR21327:SF18">
    <property type="entry name" value="3,4-DIHYDROXY-2-BUTANONE 4-PHOSPHATE SYNTHASE"/>
    <property type="match status" value="1"/>
</dbReference>
<comment type="function">
    <text evidence="1 5">Catalyzes the conversion of D-ribulose 5-phosphate to formate and 3,4-dihydroxy-2-butanone 4-phosphate.</text>
</comment>
<dbReference type="Gene3D" id="3.90.870.10">
    <property type="entry name" value="DHBP synthase"/>
    <property type="match status" value="1"/>
</dbReference>
<evidence type="ECO:0000313" key="8">
    <source>
        <dbReference type="Proteomes" id="UP001200604"/>
    </source>
</evidence>
<evidence type="ECO:0000256" key="3">
    <source>
        <dbReference type="ARBA" id="ARBA00022619"/>
    </source>
</evidence>
<keyword evidence="8" id="KW-1185">Reference proteome</keyword>
<comment type="pathway">
    <text evidence="2 5">Cofactor biosynthesis; riboflavin biosynthesis; 2-hydroxy-3-oxobutyl phosphate from D-ribulose 5-phosphate: step 1/1.</text>
</comment>
<dbReference type="PANTHER" id="PTHR21327">
    <property type="entry name" value="GTP CYCLOHYDROLASE II-RELATED"/>
    <property type="match status" value="1"/>
</dbReference>
<protein>
    <recommendedName>
        <fullName evidence="5">3,4-dihydroxy-2-butanone 4-phosphate synthase</fullName>
        <shortName evidence="5">DHBP synthase</shortName>
        <ecNumber evidence="5">4.1.99.12</ecNumber>
    </recommendedName>
</protein>
<feature type="region of interest" description="Disordered" evidence="6">
    <location>
        <begin position="1"/>
        <end position="20"/>
    </location>
</feature>
<evidence type="ECO:0000256" key="2">
    <source>
        <dbReference type="ARBA" id="ARBA00004904"/>
    </source>
</evidence>
<comment type="caution">
    <text evidence="7">The sequence shown here is derived from an EMBL/GenBank/DDBJ whole genome shotgun (WGS) entry which is preliminary data.</text>
</comment>
<evidence type="ECO:0000256" key="5">
    <source>
        <dbReference type="RuleBase" id="RU003843"/>
    </source>
</evidence>
<evidence type="ECO:0000256" key="6">
    <source>
        <dbReference type="SAM" id="MobiDB-lite"/>
    </source>
</evidence>
<dbReference type="RefSeq" id="WP_046202624.1">
    <property type="nucleotide sequence ID" value="NZ_JAGSNY010000001.1"/>
</dbReference>
<evidence type="ECO:0000313" key="7">
    <source>
        <dbReference type="EMBL" id="MCF6773039.1"/>
    </source>
</evidence>
<keyword evidence="5" id="KW-0464">Manganese</keyword>
<dbReference type="GeneID" id="92726327"/>
<keyword evidence="5" id="KW-0460">Magnesium</keyword>
<keyword evidence="3 5" id="KW-0686">Riboflavin biosynthesis</keyword>
<keyword evidence="5 7" id="KW-0456">Lyase</keyword>
<keyword evidence="4 5" id="KW-0479">Metal-binding</keyword>
<evidence type="ECO:0000256" key="4">
    <source>
        <dbReference type="ARBA" id="ARBA00022723"/>
    </source>
</evidence>
<sequence length="250" mass="26337">MTQAVPFDSRSGEAKSSARLKAESHLAPIETVVGDIASGKMVALVDDEDRENEGDLIIAAEAITPEAVNFMITQAKGLLCVPMPAKLATKLNLSPMVNSNQDGFGTAFTVSCDASPRFGVTTGICASDRASTIRLLASNGTAADFHRPGHVFPLIAREGGVLTRIGHTEAGSDLAAMAGYAPVAAIIEIIDEDGEMIRLPELLGWCEERGISLSTIERLRAYRSAQVKAGVKITQCPDGSPLPSTTTVKE</sequence>
<dbReference type="GO" id="GO:0008686">
    <property type="term" value="F:3,4-dihydroxy-2-butanone-4-phosphate synthase activity"/>
    <property type="evidence" value="ECO:0007669"/>
    <property type="project" value="UniProtKB-EC"/>
</dbReference>
<comment type="similarity">
    <text evidence="5">Belongs to the DHBP synthase family.</text>
</comment>
<dbReference type="Pfam" id="PF00926">
    <property type="entry name" value="DHBP_synthase"/>
    <property type="match status" value="1"/>
</dbReference>
<accession>A0ABS9HGR3</accession>
<dbReference type="Proteomes" id="UP001200604">
    <property type="component" value="Unassembled WGS sequence"/>
</dbReference>
<dbReference type="EC" id="4.1.99.12" evidence="5"/>
<dbReference type="InterPro" id="IPR000422">
    <property type="entry name" value="DHBP_synthase_RibB"/>
</dbReference>
<name>A0ABS9HGR3_9CORY</name>
<dbReference type="EMBL" id="JAKJKU010000001">
    <property type="protein sequence ID" value="MCF6773039.1"/>
    <property type="molecule type" value="Genomic_DNA"/>
</dbReference>
<dbReference type="NCBIfam" id="TIGR00506">
    <property type="entry name" value="ribB"/>
    <property type="match status" value="1"/>
</dbReference>
<comment type="subunit">
    <text evidence="5">Homodimer.</text>
</comment>